<dbReference type="EMBL" id="CM037014">
    <property type="protein sequence ID" value="KAH7686583.1"/>
    <property type="molecule type" value="Genomic_DNA"/>
</dbReference>
<evidence type="ECO:0000313" key="2">
    <source>
        <dbReference type="Proteomes" id="UP000827976"/>
    </source>
</evidence>
<organism evidence="1 2">
    <name type="scientific">Dioscorea alata</name>
    <name type="common">Purple yam</name>
    <dbReference type="NCBI Taxonomy" id="55571"/>
    <lineage>
        <taxon>Eukaryota</taxon>
        <taxon>Viridiplantae</taxon>
        <taxon>Streptophyta</taxon>
        <taxon>Embryophyta</taxon>
        <taxon>Tracheophyta</taxon>
        <taxon>Spermatophyta</taxon>
        <taxon>Magnoliopsida</taxon>
        <taxon>Liliopsida</taxon>
        <taxon>Dioscoreales</taxon>
        <taxon>Dioscoreaceae</taxon>
        <taxon>Dioscorea</taxon>
    </lineage>
</organism>
<accession>A0ACB7WFK7</accession>
<name>A0ACB7WFK7_DIOAL</name>
<gene>
    <name evidence="1" type="ORF">IHE45_04G115100</name>
</gene>
<proteinExistence type="predicted"/>
<keyword evidence="2" id="KW-1185">Reference proteome</keyword>
<comment type="caution">
    <text evidence="1">The sequence shown here is derived from an EMBL/GenBank/DDBJ whole genome shotgun (WGS) entry which is preliminary data.</text>
</comment>
<sequence length="660" mass="70752">MASRIKEDEKNEKIIRGLLKLPANKRCINCNSLGPQYVCINFWTFICTNCSGLHREFTHRVKSISMAKFTSQEVNALQGGGNERAREIYFKEWDPERHSFPDSSNVDRLRDFIKHVYVDRRYTGERSTDRPPVVKGEGDESNSYRSGSRSPPYEDNFEHRYGDRPNSGGRNDDRNFRYSNGGRSPASDPGDYGRSPGQFEAVNGGYQDDKYGNGNRNQRFGDRRSADGIPKPEGMPPDNQKGVGSSTAPIVPSVRDNMSTSIPLPRIEPPKVGGVKVLDSSTKGNSSTSSTSIGSSGSNQGELKRVNSGSLIDFTADPEPLVTGTSHQPQQAASAPASDQNWASFDVPIPEKAPQVVSSSPLESVLADLSAPGSIPTASNILNMPSSGINLSPATISGAHFPDGQQQLFSLFPATSGHTNNTPTNFPVMGITNNERLLASSTGFAGQPTQTIVKPPQGSAVLSAQPTVEAKASGRKELPADLFAALYPATPAPMQTWQPGAHGGMGYGMQYPAAFNVPAFTHSSKSSNPFDSTNGPVSVSAPQFPSMASLHGVLPNMNNPSPLMRTSSLETPAPRWIPPLPHSYSSIASPSPYMAQPGQSMQQVPANVFQLVTHVIYDGRNQGGQGAAFHPFGMDQLSAVRSSLPSTPNTYAPIGGNPFG</sequence>
<reference evidence="2" key="1">
    <citation type="journal article" date="2022" name="Nat. Commun.">
        <title>Chromosome evolution and the genetic basis of agronomically important traits in greater yam.</title>
        <authorList>
            <person name="Bredeson J.V."/>
            <person name="Lyons J.B."/>
            <person name="Oniyinde I.O."/>
            <person name="Okereke N.R."/>
            <person name="Kolade O."/>
            <person name="Nnabue I."/>
            <person name="Nwadili C.O."/>
            <person name="Hribova E."/>
            <person name="Parker M."/>
            <person name="Nwogha J."/>
            <person name="Shu S."/>
            <person name="Carlson J."/>
            <person name="Kariba R."/>
            <person name="Muthemba S."/>
            <person name="Knop K."/>
            <person name="Barton G.J."/>
            <person name="Sherwood A.V."/>
            <person name="Lopez-Montes A."/>
            <person name="Asiedu R."/>
            <person name="Jamnadass R."/>
            <person name="Muchugi A."/>
            <person name="Goodstein D."/>
            <person name="Egesi C.N."/>
            <person name="Featherston J."/>
            <person name="Asfaw A."/>
            <person name="Simpson G.G."/>
            <person name="Dolezel J."/>
            <person name="Hendre P.S."/>
            <person name="Van Deynze A."/>
            <person name="Kumar P.L."/>
            <person name="Obidiegwu J.E."/>
            <person name="Bhattacharjee R."/>
            <person name="Rokhsar D.S."/>
        </authorList>
    </citation>
    <scope>NUCLEOTIDE SEQUENCE [LARGE SCALE GENOMIC DNA]</scope>
    <source>
        <strain evidence="2">cv. TDa95/00328</strain>
    </source>
</reference>
<protein>
    <submittedName>
        <fullName evidence="1">GTPase-activating protein</fullName>
    </submittedName>
</protein>
<evidence type="ECO:0000313" key="1">
    <source>
        <dbReference type="EMBL" id="KAH7686583.1"/>
    </source>
</evidence>
<dbReference type="Proteomes" id="UP000827976">
    <property type="component" value="Chromosome 4"/>
</dbReference>